<protein>
    <submittedName>
        <fullName evidence="1">Histidine phosphatase family protein</fullName>
    </submittedName>
</protein>
<dbReference type="SUPFAM" id="SSF53254">
    <property type="entry name" value="Phosphoglycerate mutase-like"/>
    <property type="match status" value="1"/>
</dbReference>
<sequence>MQQNTQRLILMRHAKAEPAGSAADEIRPLALKGRRQATAAAGMLNELEIVPDTIWCSTALRTKQTLELVNGKLDNPAPVEFRSELYIARVRDLLTMIQELDGVSTLLIVGHEPVMSATAAYLASEQSDQGAYYQARIGVPTASFMVLESQLPWAQWDGKAVDLQMLARPEVQ</sequence>
<reference evidence="1" key="1">
    <citation type="submission" date="2024-02" db="EMBL/GenBank/DDBJ databases">
        <title>Tomenella chthoni gen. nov. sp. nov., a member of the family Jonesiaceae isolated from bat guano.</title>
        <authorList>
            <person name="Miller S.L."/>
            <person name="King J."/>
            <person name="Sankaranarayanan K."/>
            <person name="Lawson P.A."/>
        </authorList>
    </citation>
    <scope>NUCLEOTIDE SEQUENCE</scope>
    <source>
        <strain evidence="1">BS-20</strain>
    </source>
</reference>
<evidence type="ECO:0000313" key="1">
    <source>
        <dbReference type="EMBL" id="XBH22669.1"/>
    </source>
</evidence>
<organism evidence="1">
    <name type="scientific">Jonesiaceae bacterium BS-20</name>
    <dbReference type="NCBI Taxonomy" id="3120821"/>
    <lineage>
        <taxon>Bacteria</taxon>
        <taxon>Bacillati</taxon>
        <taxon>Actinomycetota</taxon>
        <taxon>Actinomycetes</taxon>
        <taxon>Micrococcales</taxon>
        <taxon>Jonesiaceae</taxon>
    </lineage>
</organism>
<dbReference type="AlphaFoldDB" id="A0AAU7DXF4"/>
<dbReference type="Pfam" id="PF00300">
    <property type="entry name" value="His_Phos_1"/>
    <property type="match status" value="1"/>
</dbReference>
<dbReference type="Gene3D" id="3.40.50.1240">
    <property type="entry name" value="Phosphoglycerate mutase-like"/>
    <property type="match status" value="1"/>
</dbReference>
<dbReference type="PANTHER" id="PTHR47623:SF1">
    <property type="entry name" value="OS09G0287300 PROTEIN"/>
    <property type="match status" value="1"/>
</dbReference>
<name>A0AAU7DXF4_9MICO</name>
<dbReference type="InterPro" id="IPR029033">
    <property type="entry name" value="His_PPase_superfam"/>
</dbReference>
<dbReference type="CDD" id="cd07067">
    <property type="entry name" value="HP_PGM_like"/>
    <property type="match status" value="1"/>
</dbReference>
<accession>A0AAU7DXF4</accession>
<gene>
    <name evidence="1" type="ORF">V5R04_05465</name>
</gene>
<dbReference type="InterPro" id="IPR013078">
    <property type="entry name" value="His_Pase_superF_clade-1"/>
</dbReference>
<dbReference type="PANTHER" id="PTHR47623">
    <property type="entry name" value="OS09G0287300 PROTEIN"/>
    <property type="match status" value="1"/>
</dbReference>
<proteinExistence type="predicted"/>
<dbReference type="EMBL" id="CP146203">
    <property type="protein sequence ID" value="XBH22669.1"/>
    <property type="molecule type" value="Genomic_DNA"/>
</dbReference>
<dbReference type="SMART" id="SM00855">
    <property type="entry name" value="PGAM"/>
    <property type="match status" value="1"/>
</dbReference>